<sequence>MSKLAIHGGDPVRSRPFSVWPRPTSDLKDAIISTLENEGWGVGSTAITRFEEKFADFHDAKYCISTSSGTTGLWVALKAAGVKAGDEVIVPPYTFIATASAVLMANAVPVFVDIDENTLNIDPELIEKAITEKTKAIMPVHIAGNPADMDRILAIGSKYGISILEDAAQAHGAEWNNTKVGALGLGGIFSFQTSKNMTAGEGGAIISNDEGFYETCFSYHNCGRTKGGEFYEHQFLGGNFRLNAMATSMLMPQIESIQDDMDRRDKNRKKLDDALSQI</sequence>
<reference evidence="1" key="1">
    <citation type="submission" date="2018-05" db="EMBL/GenBank/DDBJ databases">
        <authorList>
            <person name="Lanie J.A."/>
            <person name="Ng W.-L."/>
            <person name="Kazmierczak K.M."/>
            <person name="Andrzejewski T.M."/>
            <person name="Davidsen T.M."/>
            <person name="Wayne K.J."/>
            <person name="Tettelin H."/>
            <person name="Glass J.I."/>
            <person name="Rusch D."/>
            <person name="Podicherti R."/>
            <person name="Tsui H.-C.T."/>
            <person name="Winkler M.E."/>
        </authorList>
    </citation>
    <scope>NUCLEOTIDE SEQUENCE</scope>
</reference>
<dbReference type="SUPFAM" id="SSF53383">
    <property type="entry name" value="PLP-dependent transferases"/>
    <property type="match status" value="1"/>
</dbReference>
<dbReference type="GO" id="GO:0008483">
    <property type="term" value="F:transaminase activity"/>
    <property type="evidence" value="ECO:0007669"/>
    <property type="project" value="TreeGrafter"/>
</dbReference>
<dbReference type="CDD" id="cd00616">
    <property type="entry name" value="AHBA_syn"/>
    <property type="match status" value="1"/>
</dbReference>
<organism evidence="1">
    <name type="scientific">marine metagenome</name>
    <dbReference type="NCBI Taxonomy" id="408172"/>
    <lineage>
        <taxon>unclassified sequences</taxon>
        <taxon>metagenomes</taxon>
        <taxon>ecological metagenomes</taxon>
    </lineage>
</organism>
<gene>
    <name evidence="1" type="ORF">METZ01_LOCUS74105</name>
</gene>
<dbReference type="InterPro" id="IPR000653">
    <property type="entry name" value="DegT/StrS_aminotransferase"/>
</dbReference>
<evidence type="ECO:0000313" key="1">
    <source>
        <dbReference type="EMBL" id="SVA21251.1"/>
    </source>
</evidence>
<proteinExistence type="predicted"/>
<dbReference type="Gene3D" id="3.40.640.10">
    <property type="entry name" value="Type I PLP-dependent aspartate aminotransferase-like (Major domain)"/>
    <property type="match status" value="1"/>
</dbReference>
<feature type="non-terminal residue" evidence="1">
    <location>
        <position position="1"/>
    </location>
</feature>
<dbReference type="EMBL" id="UINC01005426">
    <property type="protein sequence ID" value="SVA21251.1"/>
    <property type="molecule type" value="Genomic_DNA"/>
</dbReference>
<dbReference type="GO" id="GO:0030170">
    <property type="term" value="F:pyridoxal phosphate binding"/>
    <property type="evidence" value="ECO:0007669"/>
    <property type="project" value="TreeGrafter"/>
</dbReference>
<dbReference type="Pfam" id="PF01041">
    <property type="entry name" value="DegT_DnrJ_EryC1"/>
    <property type="match status" value="1"/>
</dbReference>
<dbReference type="PANTHER" id="PTHR30244:SF34">
    <property type="entry name" value="DTDP-4-AMINO-4,6-DIDEOXYGALACTOSE TRANSAMINASE"/>
    <property type="match status" value="1"/>
</dbReference>
<name>A0A381U0I7_9ZZZZ</name>
<dbReference type="PANTHER" id="PTHR30244">
    <property type="entry name" value="TRANSAMINASE"/>
    <property type="match status" value="1"/>
</dbReference>
<feature type="non-terminal residue" evidence="1">
    <location>
        <position position="278"/>
    </location>
</feature>
<dbReference type="InterPro" id="IPR015421">
    <property type="entry name" value="PyrdxlP-dep_Trfase_major"/>
</dbReference>
<protein>
    <recommendedName>
        <fullName evidence="2">DegT/DnrJ/EryC1/StrS family aminotransferase</fullName>
    </recommendedName>
</protein>
<dbReference type="InterPro" id="IPR015424">
    <property type="entry name" value="PyrdxlP-dep_Trfase"/>
</dbReference>
<accession>A0A381U0I7</accession>
<evidence type="ECO:0008006" key="2">
    <source>
        <dbReference type="Google" id="ProtNLM"/>
    </source>
</evidence>
<dbReference type="GO" id="GO:0000271">
    <property type="term" value="P:polysaccharide biosynthetic process"/>
    <property type="evidence" value="ECO:0007669"/>
    <property type="project" value="TreeGrafter"/>
</dbReference>
<dbReference type="AlphaFoldDB" id="A0A381U0I7"/>